<accession>A0A381SZE2</accession>
<dbReference type="Gene3D" id="3.40.30.10">
    <property type="entry name" value="Glutaredoxin"/>
    <property type="match status" value="1"/>
</dbReference>
<dbReference type="SUPFAM" id="SSF52833">
    <property type="entry name" value="Thioredoxin-like"/>
    <property type="match status" value="1"/>
</dbReference>
<protein>
    <submittedName>
        <fullName evidence="1">Uncharacterized protein</fullName>
    </submittedName>
</protein>
<sequence>RDRPPRFINVAGSILPAFVLEDMTGQQHAFPDAERTVVCFIKEDCPTCNLVMPLLEAAGSSEKAVTLTTGQTAEGNETLIKRHGLTMPLLDDSTLKVSFAYDVETVPLVVLADAEGKELDRLVGFDRNEWSAFFEKHLADTQIDWDDYPEWRPGCGSLTQDPVIADRLRAEAENSPLRARKIEIAPSDDVHEFMFDQGFSDGLPVVPPTPERVIRMLEGTPRDSQELVATMPPNMAPATIEKIAVNAVLAGCRPEYLPVVIAAIEAICTDEFNCHGVFATTMGASPVMIINGPIRERIGLNVRMSALGQGSRANATIGRAVRLAVRNIGGAEPGGTERSTLGSPMKFTMCFGEWEERSSWDPLHVERGFNKNDSVVTVFAMSSGPTLIVDQSSRSAPQLAGSFGLSMDSAHHVRAHNGGDGILVVCPEHVDTLERDGYTKADIRRRIQEVTTVPLKDLVADDVSGAGIDPARVASMTDEMLNRPSPKFASEDNIHVVVAGSDAGKFSAAFHGWASGPMGSIPVSRKIDV</sequence>
<dbReference type="AlphaFoldDB" id="A0A381SZE2"/>
<name>A0A381SZE2_9ZZZZ</name>
<organism evidence="1">
    <name type="scientific">marine metagenome</name>
    <dbReference type="NCBI Taxonomy" id="408172"/>
    <lineage>
        <taxon>unclassified sequences</taxon>
        <taxon>metagenomes</taxon>
        <taxon>ecological metagenomes</taxon>
    </lineage>
</organism>
<dbReference type="InterPro" id="IPR036249">
    <property type="entry name" value="Thioredoxin-like_sf"/>
</dbReference>
<proteinExistence type="predicted"/>
<feature type="non-terminal residue" evidence="1">
    <location>
        <position position="1"/>
    </location>
</feature>
<gene>
    <name evidence="1" type="ORF">METZ01_LOCUS62234</name>
</gene>
<evidence type="ECO:0000313" key="1">
    <source>
        <dbReference type="EMBL" id="SVA09380.1"/>
    </source>
</evidence>
<reference evidence="1" key="1">
    <citation type="submission" date="2018-05" db="EMBL/GenBank/DDBJ databases">
        <authorList>
            <person name="Lanie J.A."/>
            <person name="Ng W.-L."/>
            <person name="Kazmierczak K.M."/>
            <person name="Andrzejewski T.M."/>
            <person name="Davidsen T.M."/>
            <person name="Wayne K.J."/>
            <person name="Tettelin H."/>
            <person name="Glass J.I."/>
            <person name="Rusch D."/>
            <person name="Podicherti R."/>
            <person name="Tsui H.-C.T."/>
            <person name="Winkler M.E."/>
        </authorList>
    </citation>
    <scope>NUCLEOTIDE SEQUENCE</scope>
</reference>
<dbReference type="EMBL" id="UINC01003803">
    <property type="protein sequence ID" value="SVA09380.1"/>
    <property type="molecule type" value="Genomic_DNA"/>
</dbReference>